<feature type="domain" description="BppU N-terminal" evidence="1">
    <location>
        <begin position="13"/>
        <end position="150"/>
    </location>
</feature>
<organism evidence="2 3">
    <name type="scientific">Pediococcus stilesii</name>
    <dbReference type="NCBI Taxonomy" id="331679"/>
    <lineage>
        <taxon>Bacteria</taxon>
        <taxon>Bacillati</taxon>
        <taxon>Bacillota</taxon>
        <taxon>Bacilli</taxon>
        <taxon>Lactobacillales</taxon>
        <taxon>Lactobacillaceae</taxon>
        <taxon>Pediococcus</taxon>
    </lineage>
</organism>
<dbReference type="InterPro" id="IPR018913">
    <property type="entry name" value="BppU_N"/>
</dbReference>
<dbReference type="Pfam" id="PF10651">
    <property type="entry name" value="BppU_N"/>
    <property type="match status" value="1"/>
</dbReference>
<dbReference type="Gene3D" id="2.60.40.3350">
    <property type="match status" value="1"/>
</dbReference>
<evidence type="ECO:0000259" key="1">
    <source>
        <dbReference type="Pfam" id="PF10651"/>
    </source>
</evidence>
<name>A0A5R9BXS8_9LACO</name>
<evidence type="ECO:0000313" key="2">
    <source>
        <dbReference type="EMBL" id="TLQ05489.1"/>
    </source>
</evidence>
<protein>
    <submittedName>
        <fullName evidence="2">DUF2479 domain-containing protein</fullName>
    </submittedName>
</protein>
<reference evidence="2 3" key="1">
    <citation type="submission" date="2019-05" db="EMBL/GenBank/DDBJ databases">
        <title>The metagenome of a microbial culture collection derived from dairy environment covers the genomic content of the human microbiome.</title>
        <authorList>
            <person name="Roder T."/>
            <person name="Wuthrich D."/>
            <person name="Sattari Z."/>
            <person name="Von Ah U."/>
            <person name="Bar C."/>
            <person name="Ronchi F."/>
            <person name="Macpherson A.J."/>
            <person name="Ganal-Vonarburg S.C."/>
            <person name="Bruggmann R."/>
            <person name="Vergeres G."/>
        </authorList>
    </citation>
    <scope>NUCLEOTIDE SEQUENCE [LARGE SCALE GENOMIC DNA]</scope>
    <source>
        <strain evidence="2 3">FAM 18815</strain>
    </source>
</reference>
<sequence>MYMNIRVTDEQMLVFDIAKFKDPVINMVIGRQGDSYQKTTDVQLLAEGIPYDLTKTAVIGFKAVKPDKSVIADFDHGKITDAANGKFTYSFPSGCFSVEGDYVNAYFTITGYDGTVDSTNNFQIKVIKNLVDQTIVTGDYVGPIDQIIDYGKKKINDVSETLDNLVTSTKKTIDELIATSTEKIDTFI</sequence>
<evidence type="ECO:0000313" key="3">
    <source>
        <dbReference type="Proteomes" id="UP000305541"/>
    </source>
</evidence>
<dbReference type="EMBL" id="VBTH01000002">
    <property type="protein sequence ID" value="TLQ05489.1"/>
    <property type="molecule type" value="Genomic_DNA"/>
</dbReference>
<dbReference type="Proteomes" id="UP000305541">
    <property type="component" value="Unassembled WGS sequence"/>
</dbReference>
<accession>A0A5R9BXS8</accession>
<dbReference type="AlphaFoldDB" id="A0A5R9BXS8"/>
<dbReference type="OrthoDB" id="2298886at2"/>
<gene>
    <name evidence="2" type="ORF">FEZ51_02200</name>
</gene>
<proteinExistence type="predicted"/>
<feature type="non-terminal residue" evidence="2">
    <location>
        <position position="188"/>
    </location>
</feature>
<comment type="caution">
    <text evidence="2">The sequence shown here is derived from an EMBL/GenBank/DDBJ whole genome shotgun (WGS) entry which is preliminary data.</text>
</comment>